<dbReference type="AlphaFoldDB" id="A0A6C0K9M2"/>
<protein>
    <submittedName>
        <fullName evidence="1">Uncharacterized protein</fullName>
    </submittedName>
</protein>
<name>A0A6C0K9M2_9ZZZZ</name>
<dbReference type="EMBL" id="MN740839">
    <property type="protein sequence ID" value="QHU14379.1"/>
    <property type="molecule type" value="Genomic_DNA"/>
</dbReference>
<reference evidence="1" key="1">
    <citation type="journal article" date="2020" name="Nature">
        <title>Giant virus diversity and host interactions through global metagenomics.</title>
        <authorList>
            <person name="Schulz F."/>
            <person name="Roux S."/>
            <person name="Paez-Espino D."/>
            <person name="Jungbluth S."/>
            <person name="Walsh D.A."/>
            <person name="Denef V.J."/>
            <person name="McMahon K.D."/>
            <person name="Konstantinidis K.T."/>
            <person name="Eloe-Fadrosh E.A."/>
            <person name="Kyrpides N.C."/>
            <person name="Woyke T."/>
        </authorList>
    </citation>
    <scope>NUCLEOTIDE SEQUENCE</scope>
    <source>
        <strain evidence="1">GVMAG-S-1102113-118</strain>
    </source>
</reference>
<proteinExistence type="predicted"/>
<accession>A0A6C0K9M2</accession>
<organism evidence="1">
    <name type="scientific">viral metagenome</name>
    <dbReference type="NCBI Taxonomy" id="1070528"/>
    <lineage>
        <taxon>unclassified sequences</taxon>
        <taxon>metagenomes</taxon>
        <taxon>organismal metagenomes</taxon>
    </lineage>
</organism>
<evidence type="ECO:0000313" key="1">
    <source>
        <dbReference type="EMBL" id="QHU14379.1"/>
    </source>
</evidence>
<sequence length="164" mass="19503">MDTLLIYDHILPYLGLKYQPVLNKEHHRIIKRRLYDCCKQIEQSAVSLGATVPVKVPEDYQGFPNDLIVQITTTTLNEIYHHFGQGPWGLQNNLLFNFSYWSFYERIDLEMYRRDEFYRTILDDQVCERIDVDAQVFFSVVDKLFGFEPLAFINVRPEPLDYIE</sequence>